<dbReference type="InterPro" id="IPR000994">
    <property type="entry name" value="Pept_M24"/>
</dbReference>
<keyword evidence="7" id="KW-0378">Hydrolase</keyword>
<evidence type="ECO:0000256" key="1">
    <source>
        <dbReference type="ARBA" id="ARBA00001424"/>
    </source>
</evidence>
<evidence type="ECO:0000256" key="8">
    <source>
        <dbReference type="ARBA" id="ARBA00023049"/>
    </source>
</evidence>
<dbReference type="SMART" id="SM01011">
    <property type="entry name" value="AMP_N"/>
    <property type="match status" value="1"/>
</dbReference>
<dbReference type="InterPro" id="IPR007865">
    <property type="entry name" value="Aminopep_P_N"/>
</dbReference>
<dbReference type="PRINTS" id="PR00599">
    <property type="entry name" value="MAPEPTIDASE"/>
</dbReference>
<keyword evidence="6" id="KW-0479">Metal-binding</keyword>
<feature type="domain" description="Aminopeptidase P N-terminal" evidence="10">
    <location>
        <begin position="6"/>
        <end position="140"/>
    </location>
</feature>
<sequence length="440" mass="49509">MTHTGISAQAYARRRRQLMRMAGDDAIVVIPSAPERIRSRDTHYPYRQDSDLWYLCGFAEPEAVLVLIPGRRHGEALLFCRERDPEREGWDGPRVGPEGAVDALGMDDAYPIDDLDEILPGLLEGRTRVYYHFGRDTDFDLKLIGWLNRVRAQVRMGAQPPHEFLELGHLLDEMRLFKDREELKLMQRAADISIEAHRVAMRAARPGIHEYELQAEIERVFRRHDAEPAYGSIVGAGVNGCVLHYRANNAQAKDGALVLIDAGAEYRGYAADITRTFPVNGRFTQEQRALHDLVGEAQRAALAQARPGVPYEAGHHAAVETLTEGLLKLGLLKGGLEKNIAEGHYKRFYRHKTGHWLGLDVHDVGEYRLDGESRLLEPGMVFTIEPGLYISADDKGVHEKWRGIGIRTEDDVLVTKDGHKVLTEGLARSADEIEAFMAER</sequence>
<evidence type="ECO:0000256" key="5">
    <source>
        <dbReference type="ARBA" id="ARBA00022670"/>
    </source>
</evidence>
<gene>
    <name evidence="11" type="ORF">GCM10023307_34480</name>
</gene>
<dbReference type="Gene3D" id="3.90.230.10">
    <property type="entry name" value="Creatinase/methionine aminopeptidase superfamily"/>
    <property type="match status" value="1"/>
</dbReference>
<keyword evidence="8" id="KW-0482">Metalloprotease</keyword>
<dbReference type="PANTHER" id="PTHR43226">
    <property type="entry name" value="XAA-PRO AMINOPEPTIDASE 3"/>
    <property type="match status" value="1"/>
</dbReference>
<protein>
    <recommendedName>
        <fullName evidence="4">Xaa-Pro aminopeptidase</fullName>
        <ecNumber evidence="4">3.4.11.9</ecNumber>
    </recommendedName>
</protein>
<name>A0ABP9C9N9_9GAMM</name>
<comment type="caution">
    <text evidence="11">The sequence shown here is derived from an EMBL/GenBank/DDBJ whole genome shotgun (WGS) entry which is preliminary data.</text>
</comment>
<dbReference type="Pfam" id="PF05195">
    <property type="entry name" value="AMP_N"/>
    <property type="match status" value="1"/>
</dbReference>
<keyword evidence="9" id="KW-0464">Manganese</keyword>
<comment type="cofactor">
    <cofactor evidence="2">
        <name>Mn(2+)</name>
        <dbReference type="ChEBI" id="CHEBI:29035"/>
    </cofactor>
</comment>
<dbReference type="GO" id="GO:0004177">
    <property type="term" value="F:aminopeptidase activity"/>
    <property type="evidence" value="ECO:0007669"/>
    <property type="project" value="UniProtKB-KW"/>
</dbReference>
<keyword evidence="5" id="KW-0645">Protease</keyword>
<comment type="similarity">
    <text evidence="3">Belongs to the peptidase M24B family.</text>
</comment>
<comment type="catalytic activity">
    <reaction evidence="1">
        <text>Release of any N-terminal amino acid, including proline, that is linked to proline, even from a dipeptide or tripeptide.</text>
        <dbReference type="EC" id="3.4.11.9"/>
    </reaction>
</comment>
<proteinExistence type="inferred from homology"/>
<evidence type="ECO:0000256" key="2">
    <source>
        <dbReference type="ARBA" id="ARBA00001936"/>
    </source>
</evidence>
<dbReference type="SUPFAM" id="SSF53092">
    <property type="entry name" value="Creatinase/prolidase N-terminal domain"/>
    <property type="match status" value="1"/>
</dbReference>
<evidence type="ECO:0000256" key="3">
    <source>
        <dbReference type="ARBA" id="ARBA00008766"/>
    </source>
</evidence>
<evidence type="ECO:0000256" key="6">
    <source>
        <dbReference type="ARBA" id="ARBA00022723"/>
    </source>
</evidence>
<organism evidence="11 12">
    <name type="scientific">Lysobacter hankyongensis</name>
    <dbReference type="NCBI Taxonomy" id="1176535"/>
    <lineage>
        <taxon>Bacteria</taxon>
        <taxon>Pseudomonadati</taxon>
        <taxon>Pseudomonadota</taxon>
        <taxon>Gammaproteobacteria</taxon>
        <taxon>Lysobacterales</taxon>
        <taxon>Lysobacteraceae</taxon>
        <taxon>Lysobacter</taxon>
    </lineage>
</organism>
<accession>A0ABP9C9N9</accession>
<keyword evidence="11" id="KW-0031">Aminopeptidase</keyword>
<evidence type="ECO:0000256" key="7">
    <source>
        <dbReference type="ARBA" id="ARBA00022801"/>
    </source>
</evidence>
<dbReference type="Pfam" id="PF00557">
    <property type="entry name" value="Peptidase_M24"/>
    <property type="match status" value="1"/>
</dbReference>
<evidence type="ECO:0000313" key="12">
    <source>
        <dbReference type="Proteomes" id="UP001499959"/>
    </source>
</evidence>
<dbReference type="SUPFAM" id="SSF55920">
    <property type="entry name" value="Creatinase/aminopeptidase"/>
    <property type="match status" value="1"/>
</dbReference>
<dbReference type="Gene3D" id="3.40.350.10">
    <property type="entry name" value="Creatinase/prolidase N-terminal domain"/>
    <property type="match status" value="1"/>
</dbReference>
<dbReference type="EC" id="3.4.11.9" evidence="4"/>
<dbReference type="PANTHER" id="PTHR43226:SF4">
    <property type="entry name" value="XAA-PRO AMINOPEPTIDASE 3"/>
    <property type="match status" value="1"/>
</dbReference>
<keyword evidence="12" id="KW-1185">Reference proteome</keyword>
<dbReference type="Proteomes" id="UP001499959">
    <property type="component" value="Unassembled WGS sequence"/>
</dbReference>
<reference evidence="12" key="1">
    <citation type="journal article" date="2019" name="Int. J. Syst. Evol. Microbiol.">
        <title>The Global Catalogue of Microorganisms (GCM) 10K type strain sequencing project: providing services to taxonomists for standard genome sequencing and annotation.</title>
        <authorList>
            <consortium name="The Broad Institute Genomics Platform"/>
            <consortium name="The Broad Institute Genome Sequencing Center for Infectious Disease"/>
            <person name="Wu L."/>
            <person name="Ma J."/>
        </authorList>
    </citation>
    <scope>NUCLEOTIDE SEQUENCE [LARGE SCALE GENOMIC DNA]</scope>
    <source>
        <strain evidence="12">JCM 18204</strain>
    </source>
</reference>
<dbReference type="InterPro" id="IPR036005">
    <property type="entry name" value="Creatinase/aminopeptidase-like"/>
</dbReference>
<evidence type="ECO:0000256" key="4">
    <source>
        <dbReference type="ARBA" id="ARBA00012574"/>
    </source>
</evidence>
<dbReference type="InterPro" id="IPR001714">
    <property type="entry name" value="Pept_M24_MAP"/>
</dbReference>
<dbReference type="EMBL" id="BAABJE010000023">
    <property type="protein sequence ID" value="GAA4804968.1"/>
    <property type="molecule type" value="Genomic_DNA"/>
</dbReference>
<dbReference type="InterPro" id="IPR029149">
    <property type="entry name" value="Creatin/AminoP/Spt16_N"/>
</dbReference>
<dbReference type="RefSeq" id="WP_345304607.1">
    <property type="nucleotide sequence ID" value="NZ_BAABJE010000023.1"/>
</dbReference>
<evidence type="ECO:0000256" key="9">
    <source>
        <dbReference type="ARBA" id="ARBA00023211"/>
    </source>
</evidence>
<evidence type="ECO:0000313" key="11">
    <source>
        <dbReference type="EMBL" id="GAA4804968.1"/>
    </source>
</evidence>
<evidence type="ECO:0000259" key="10">
    <source>
        <dbReference type="SMART" id="SM01011"/>
    </source>
</evidence>
<dbReference type="InterPro" id="IPR052433">
    <property type="entry name" value="X-Pro_dipept-like"/>
</dbReference>
<dbReference type="CDD" id="cd01087">
    <property type="entry name" value="Prolidase"/>
    <property type="match status" value="1"/>
</dbReference>